<organism evidence="2 3">
    <name type="scientific">Candidatus Kaiserbacteria bacterium RIFCSPHIGHO2_01_FULL_56_24</name>
    <dbReference type="NCBI Taxonomy" id="1798487"/>
    <lineage>
        <taxon>Bacteria</taxon>
        <taxon>Candidatus Kaiseribacteriota</taxon>
    </lineage>
</organism>
<reference evidence="2 3" key="1">
    <citation type="journal article" date="2016" name="Nat. Commun.">
        <title>Thousands of microbial genomes shed light on interconnected biogeochemical processes in an aquifer system.</title>
        <authorList>
            <person name="Anantharaman K."/>
            <person name="Brown C.T."/>
            <person name="Hug L.A."/>
            <person name="Sharon I."/>
            <person name="Castelle C.J."/>
            <person name="Probst A.J."/>
            <person name="Thomas B.C."/>
            <person name="Singh A."/>
            <person name="Wilkins M.J."/>
            <person name="Karaoz U."/>
            <person name="Brodie E.L."/>
            <person name="Williams K.H."/>
            <person name="Hubbard S.S."/>
            <person name="Banfield J.F."/>
        </authorList>
    </citation>
    <scope>NUCLEOTIDE SEQUENCE [LARGE SCALE GENOMIC DNA]</scope>
</reference>
<evidence type="ECO:0000256" key="1">
    <source>
        <dbReference type="SAM" id="Phobius"/>
    </source>
</evidence>
<dbReference type="AlphaFoldDB" id="A0A1F6DAN0"/>
<feature type="transmembrane region" description="Helical" evidence="1">
    <location>
        <begin position="47"/>
        <end position="73"/>
    </location>
</feature>
<comment type="caution">
    <text evidence="2">The sequence shown here is derived from an EMBL/GenBank/DDBJ whole genome shotgun (WGS) entry which is preliminary data.</text>
</comment>
<keyword evidence="1" id="KW-0812">Transmembrane</keyword>
<name>A0A1F6DAN0_9BACT</name>
<keyword evidence="1" id="KW-1133">Transmembrane helix</keyword>
<gene>
    <name evidence="2" type="ORF">A2765_02075</name>
</gene>
<dbReference type="Proteomes" id="UP000176377">
    <property type="component" value="Unassembled WGS sequence"/>
</dbReference>
<evidence type="ECO:0000313" key="2">
    <source>
        <dbReference type="EMBL" id="OGG58498.1"/>
    </source>
</evidence>
<dbReference type="EMBL" id="MFLA01000032">
    <property type="protein sequence ID" value="OGG58498.1"/>
    <property type="molecule type" value="Genomic_DNA"/>
</dbReference>
<feature type="transmembrane region" description="Helical" evidence="1">
    <location>
        <begin position="85"/>
        <end position="115"/>
    </location>
</feature>
<accession>A0A1F6DAN0</accession>
<sequence>MAWAMSTLSLNLLLLMFFGVVSISLVGFGILPPSIPASFEDMHGAVFYVYPTTFALAALIGGYLSVAVVAYTYHKDNEKLEKELMYPGLLIMWMIQTIFYAFVLSLIIIVTFGFYLDIPAEPASNFPVILREARYFLLAALIASGIFAARELEDK</sequence>
<feature type="transmembrane region" description="Helical" evidence="1">
    <location>
        <begin position="12"/>
        <end position="35"/>
    </location>
</feature>
<proteinExistence type="predicted"/>
<evidence type="ECO:0000313" key="3">
    <source>
        <dbReference type="Proteomes" id="UP000176377"/>
    </source>
</evidence>
<protein>
    <submittedName>
        <fullName evidence="2">Uncharacterized protein</fullName>
    </submittedName>
</protein>
<feature type="transmembrane region" description="Helical" evidence="1">
    <location>
        <begin position="135"/>
        <end position="152"/>
    </location>
</feature>
<keyword evidence="1" id="KW-0472">Membrane</keyword>